<dbReference type="EMBL" id="FOAF01000005">
    <property type="protein sequence ID" value="SEL94064.1"/>
    <property type="molecule type" value="Genomic_DNA"/>
</dbReference>
<sequence length="171" mass="18805">MKIKHSSLLILLVCLACNLTTFAQQISQRVKLKLSDPKTKTTQTYLLNSISYSHSNPYLDSLNTPQNANLCTVNIDFKQNMDPFLLKWVSGKMKEADGVITVEAVDGGKQPRTIAFQGGTAAFTSESYISGDSYLSAQMSIYINKLVIDGVVIYTAPTSKPQQKTAAFSRL</sequence>
<reference evidence="3" key="1">
    <citation type="submission" date="2016-10" db="EMBL/GenBank/DDBJ databases">
        <authorList>
            <person name="Varghese N."/>
            <person name="Submissions S."/>
        </authorList>
    </citation>
    <scope>NUCLEOTIDE SEQUENCE [LARGE SCALE GENOMIC DNA]</scope>
    <source>
        <strain evidence="3">DSM 18733</strain>
    </source>
</reference>
<dbReference type="RefSeq" id="WP_093327415.1">
    <property type="nucleotide sequence ID" value="NZ_FOAF01000005.1"/>
</dbReference>
<evidence type="ECO:0008006" key="4">
    <source>
        <dbReference type="Google" id="ProtNLM"/>
    </source>
</evidence>
<dbReference type="Pfam" id="PF17642">
    <property type="entry name" value="TssD"/>
    <property type="match status" value="1"/>
</dbReference>
<dbReference type="Proteomes" id="UP000199421">
    <property type="component" value="Unassembled WGS sequence"/>
</dbReference>
<dbReference type="OrthoDB" id="764469at2"/>
<name>A0A1H7UBE6_OLID1</name>
<evidence type="ECO:0000313" key="2">
    <source>
        <dbReference type="EMBL" id="SEL94064.1"/>
    </source>
</evidence>
<feature type="signal peptide" evidence="1">
    <location>
        <begin position="1"/>
        <end position="23"/>
    </location>
</feature>
<feature type="chain" id="PRO_5011514033" description="CHRD domain-containing protein" evidence="1">
    <location>
        <begin position="24"/>
        <end position="171"/>
    </location>
</feature>
<proteinExistence type="predicted"/>
<evidence type="ECO:0000256" key="1">
    <source>
        <dbReference type="SAM" id="SignalP"/>
    </source>
</evidence>
<protein>
    <recommendedName>
        <fullName evidence="4">CHRD domain-containing protein</fullName>
    </recommendedName>
</protein>
<evidence type="ECO:0000313" key="3">
    <source>
        <dbReference type="Proteomes" id="UP000199421"/>
    </source>
</evidence>
<keyword evidence="1" id="KW-0732">Signal</keyword>
<keyword evidence="3" id="KW-1185">Reference proteome</keyword>
<accession>A0A1H7UBE6</accession>
<dbReference type="InterPro" id="IPR041408">
    <property type="entry name" value="Hcp_Tssd"/>
</dbReference>
<dbReference type="GO" id="GO:0033104">
    <property type="term" value="C:type VI protein secretion system complex"/>
    <property type="evidence" value="ECO:0007669"/>
    <property type="project" value="InterPro"/>
</dbReference>
<gene>
    <name evidence="2" type="ORF">SAMN05661044_03810</name>
</gene>
<organism evidence="2 3">
    <name type="scientific">Olivibacter domesticus</name>
    <name type="common">Pseudosphingobacterium domesticum</name>
    <dbReference type="NCBI Taxonomy" id="407022"/>
    <lineage>
        <taxon>Bacteria</taxon>
        <taxon>Pseudomonadati</taxon>
        <taxon>Bacteroidota</taxon>
        <taxon>Sphingobacteriia</taxon>
        <taxon>Sphingobacteriales</taxon>
        <taxon>Sphingobacteriaceae</taxon>
        <taxon>Olivibacter</taxon>
    </lineage>
</organism>
<dbReference type="AlphaFoldDB" id="A0A1H7UBE6"/>